<dbReference type="GO" id="GO:0008762">
    <property type="term" value="F:UDP-N-acetylmuramate dehydrogenase activity"/>
    <property type="evidence" value="ECO:0007669"/>
    <property type="project" value="UniProtKB-UniRule"/>
</dbReference>
<feature type="active site" evidence="20">
    <location>
        <position position="324"/>
    </location>
</feature>
<keyword evidence="15 20" id="KW-0560">Oxidoreductase</keyword>
<keyword evidence="14 20" id="KW-0573">Peptidoglycan synthesis</keyword>
<evidence type="ECO:0000256" key="12">
    <source>
        <dbReference type="ARBA" id="ARBA00022857"/>
    </source>
</evidence>
<dbReference type="SUPFAM" id="SSF56194">
    <property type="entry name" value="Uridine diphospho-N-Acetylenolpyruvylglucosamine reductase, MurB, C-terminal domain"/>
    <property type="match status" value="1"/>
</dbReference>
<dbReference type="InterPro" id="IPR011601">
    <property type="entry name" value="MurB_C"/>
</dbReference>
<dbReference type="NCBIfam" id="NF000755">
    <property type="entry name" value="PRK00046.1"/>
    <property type="match status" value="1"/>
</dbReference>
<dbReference type="Gene3D" id="3.90.78.10">
    <property type="entry name" value="UDP-N-acetylenolpyruvoylglucosamine reductase, C-terminal domain"/>
    <property type="match status" value="1"/>
</dbReference>
<dbReference type="Gene3D" id="3.30.43.10">
    <property type="entry name" value="Uridine Diphospho-n-acetylenolpyruvylglucosamine Reductase, domain 2"/>
    <property type="match status" value="1"/>
</dbReference>
<dbReference type="OrthoDB" id="9804753at2"/>
<evidence type="ECO:0000256" key="6">
    <source>
        <dbReference type="ARBA" id="ARBA00012518"/>
    </source>
</evidence>
<dbReference type="GO" id="GO:0051301">
    <property type="term" value="P:cell division"/>
    <property type="evidence" value="ECO:0007669"/>
    <property type="project" value="UniProtKB-KW"/>
</dbReference>
<comment type="subcellular location">
    <subcellularLocation>
        <location evidence="3 20">Cytoplasm</location>
    </subcellularLocation>
</comment>
<dbReference type="GO" id="GO:0071555">
    <property type="term" value="P:cell wall organization"/>
    <property type="evidence" value="ECO:0007669"/>
    <property type="project" value="UniProtKB-KW"/>
</dbReference>
<dbReference type="InterPro" id="IPR006094">
    <property type="entry name" value="Oxid_FAD_bind_N"/>
</dbReference>
<comment type="similarity">
    <text evidence="5 20">Belongs to the MurB family.</text>
</comment>
<evidence type="ECO:0000256" key="2">
    <source>
        <dbReference type="ARBA" id="ARBA00003921"/>
    </source>
</evidence>
<name>A0A2M8S4W7_9PAST</name>
<dbReference type="NCBIfam" id="TIGR00179">
    <property type="entry name" value="murB"/>
    <property type="match status" value="1"/>
</dbReference>
<keyword evidence="11 20" id="KW-0274">FAD</keyword>
<keyword evidence="13 20" id="KW-0133">Cell shape</keyword>
<evidence type="ECO:0000256" key="1">
    <source>
        <dbReference type="ARBA" id="ARBA00001974"/>
    </source>
</evidence>
<dbReference type="Pfam" id="PF02873">
    <property type="entry name" value="MurB_C"/>
    <property type="match status" value="1"/>
</dbReference>
<evidence type="ECO:0000313" key="23">
    <source>
        <dbReference type="Proteomes" id="UP000229329"/>
    </source>
</evidence>
<dbReference type="Pfam" id="PF01565">
    <property type="entry name" value="FAD_binding_4"/>
    <property type="match status" value="1"/>
</dbReference>
<feature type="active site" description="Proton donor" evidence="20">
    <location>
        <position position="228"/>
    </location>
</feature>
<dbReference type="RefSeq" id="WP_100288106.1">
    <property type="nucleotide sequence ID" value="NZ_PHHA01000003.1"/>
</dbReference>
<feature type="active site" evidence="20">
    <location>
        <position position="158"/>
    </location>
</feature>
<reference evidence="22 23" key="1">
    <citation type="submission" date="2017-11" db="EMBL/GenBank/DDBJ databases">
        <title>Reclassification of Bisgaard taxon 7 as Conservatibacter flavescens gen. nov., sp. nov.</title>
        <authorList>
            <person name="Christensen H."/>
        </authorList>
    </citation>
    <scope>NUCLEOTIDE SEQUENCE [LARGE SCALE GENOMIC DNA]</scope>
    <source>
        <strain evidence="22 23">7_4</strain>
    </source>
</reference>
<comment type="cofactor">
    <cofactor evidence="1 20">
        <name>FAD</name>
        <dbReference type="ChEBI" id="CHEBI:57692"/>
    </cofactor>
</comment>
<comment type="caution">
    <text evidence="22">The sequence shown here is derived from an EMBL/GenBank/DDBJ whole genome shotgun (WGS) entry which is preliminary data.</text>
</comment>
<dbReference type="InterPro" id="IPR016166">
    <property type="entry name" value="FAD-bd_PCMH"/>
</dbReference>
<keyword evidence="23" id="KW-1185">Reference proteome</keyword>
<keyword evidence="12 20" id="KW-0521">NADP</keyword>
<protein>
    <recommendedName>
        <fullName evidence="7 20">UDP-N-acetylenolpyruvoylglucosamine reductase</fullName>
        <ecNumber evidence="6 20">1.3.1.98</ecNumber>
    </recommendedName>
    <alternativeName>
        <fullName evidence="18 20">UDP-N-acetylmuramate dehydrogenase</fullName>
    </alternativeName>
</protein>
<dbReference type="PANTHER" id="PTHR21071">
    <property type="entry name" value="UDP-N-ACETYLENOLPYRUVOYLGLUCOSAMINE REDUCTASE"/>
    <property type="match status" value="1"/>
</dbReference>
<comment type="function">
    <text evidence="2 20">Cell wall formation.</text>
</comment>
<evidence type="ECO:0000256" key="13">
    <source>
        <dbReference type="ARBA" id="ARBA00022960"/>
    </source>
</evidence>
<comment type="pathway">
    <text evidence="4 20">Cell wall biogenesis; peptidoglycan biosynthesis.</text>
</comment>
<dbReference type="GO" id="GO:0008360">
    <property type="term" value="P:regulation of cell shape"/>
    <property type="evidence" value="ECO:0007669"/>
    <property type="project" value="UniProtKB-KW"/>
</dbReference>
<dbReference type="InterPro" id="IPR003170">
    <property type="entry name" value="MurB"/>
</dbReference>
<evidence type="ECO:0000256" key="20">
    <source>
        <dbReference type="HAMAP-Rule" id="MF_00037"/>
    </source>
</evidence>
<evidence type="ECO:0000256" key="16">
    <source>
        <dbReference type="ARBA" id="ARBA00023306"/>
    </source>
</evidence>
<dbReference type="PROSITE" id="PS51387">
    <property type="entry name" value="FAD_PCMH"/>
    <property type="match status" value="1"/>
</dbReference>
<evidence type="ECO:0000259" key="21">
    <source>
        <dbReference type="PROSITE" id="PS51387"/>
    </source>
</evidence>
<proteinExistence type="inferred from homology"/>
<evidence type="ECO:0000256" key="14">
    <source>
        <dbReference type="ARBA" id="ARBA00022984"/>
    </source>
</evidence>
<evidence type="ECO:0000256" key="4">
    <source>
        <dbReference type="ARBA" id="ARBA00004752"/>
    </source>
</evidence>
<dbReference type="SUPFAM" id="SSF56176">
    <property type="entry name" value="FAD-binding/transporter-associated domain-like"/>
    <property type="match status" value="1"/>
</dbReference>
<dbReference type="Gene3D" id="3.30.465.10">
    <property type="match status" value="1"/>
</dbReference>
<evidence type="ECO:0000256" key="19">
    <source>
        <dbReference type="ARBA" id="ARBA00048914"/>
    </source>
</evidence>
<evidence type="ECO:0000313" key="22">
    <source>
        <dbReference type="EMBL" id="PJG86174.1"/>
    </source>
</evidence>
<keyword evidence="16 20" id="KW-0131">Cell cycle</keyword>
<evidence type="ECO:0000256" key="7">
    <source>
        <dbReference type="ARBA" id="ARBA00015188"/>
    </source>
</evidence>
<keyword evidence="9 20" id="KW-0132">Cell division</keyword>
<feature type="domain" description="FAD-binding PCMH-type" evidence="21">
    <location>
        <begin position="12"/>
        <end position="182"/>
    </location>
</feature>
<dbReference type="GO" id="GO:0071949">
    <property type="term" value="F:FAD binding"/>
    <property type="evidence" value="ECO:0007669"/>
    <property type="project" value="InterPro"/>
</dbReference>
<evidence type="ECO:0000256" key="8">
    <source>
        <dbReference type="ARBA" id="ARBA00022490"/>
    </source>
</evidence>
<organism evidence="22 23">
    <name type="scientific">Conservatibacter flavescens</name>
    <dbReference type="NCBI Taxonomy" id="28161"/>
    <lineage>
        <taxon>Bacteria</taxon>
        <taxon>Pseudomonadati</taxon>
        <taxon>Pseudomonadota</taxon>
        <taxon>Gammaproteobacteria</taxon>
        <taxon>Pasteurellales</taxon>
        <taxon>Pasteurellaceae</taxon>
        <taxon>Conservatibacter</taxon>
    </lineage>
</organism>
<evidence type="ECO:0000256" key="9">
    <source>
        <dbReference type="ARBA" id="ARBA00022618"/>
    </source>
</evidence>
<comment type="catalytic activity">
    <reaction evidence="19 20">
        <text>UDP-N-acetyl-alpha-D-muramate + NADP(+) = UDP-N-acetyl-3-O-(1-carboxyvinyl)-alpha-D-glucosamine + NADPH + H(+)</text>
        <dbReference type="Rhea" id="RHEA:12248"/>
        <dbReference type="ChEBI" id="CHEBI:15378"/>
        <dbReference type="ChEBI" id="CHEBI:57783"/>
        <dbReference type="ChEBI" id="CHEBI:58349"/>
        <dbReference type="ChEBI" id="CHEBI:68483"/>
        <dbReference type="ChEBI" id="CHEBI:70757"/>
        <dbReference type="EC" id="1.3.1.98"/>
    </reaction>
</comment>
<dbReference type="GO" id="GO:0005829">
    <property type="term" value="C:cytosol"/>
    <property type="evidence" value="ECO:0007669"/>
    <property type="project" value="TreeGrafter"/>
</dbReference>
<dbReference type="EMBL" id="PHHA01000003">
    <property type="protein sequence ID" value="PJG86174.1"/>
    <property type="molecule type" value="Genomic_DNA"/>
</dbReference>
<dbReference type="AlphaFoldDB" id="A0A2M8S4W7"/>
<dbReference type="Proteomes" id="UP000229329">
    <property type="component" value="Unassembled WGS sequence"/>
</dbReference>
<keyword evidence="17 20" id="KW-0961">Cell wall biogenesis/degradation</keyword>
<evidence type="ECO:0000256" key="18">
    <source>
        <dbReference type="ARBA" id="ARBA00031026"/>
    </source>
</evidence>
<dbReference type="InterPro" id="IPR036318">
    <property type="entry name" value="FAD-bd_PCMH-like_sf"/>
</dbReference>
<evidence type="ECO:0000256" key="10">
    <source>
        <dbReference type="ARBA" id="ARBA00022630"/>
    </source>
</evidence>
<evidence type="ECO:0000256" key="3">
    <source>
        <dbReference type="ARBA" id="ARBA00004496"/>
    </source>
</evidence>
<dbReference type="PANTHER" id="PTHR21071:SF4">
    <property type="entry name" value="UDP-N-ACETYLENOLPYRUVOYLGLUCOSAMINE REDUCTASE"/>
    <property type="match status" value="1"/>
</dbReference>
<dbReference type="InterPro" id="IPR036635">
    <property type="entry name" value="MurB_C_sf"/>
</dbReference>
<dbReference type="InterPro" id="IPR016169">
    <property type="entry name" value="FAD-bd_PCMH_sub2"/>
</dbReference>
<evidence type="ECO:0000256" key="11">
    <source>
        <dbReference type="ARBA" id="ARBA00022827"/>
    </source>
</evidence>
<keyword evidence="10 20" id="KW-0285">Flavoprotein</keyword>
<sequence>MQTLQPFHTFSLPAKAKNIVKVTALSALRSQWLACQQQNEPVLFLGQGSNVLFLDDFHGTVFINHLRGIEHKQDDQFHYLHVQGGENWHGLVEWTLQHGIGGLENLALIPGCVGTAPIQNIGAYGVEFKDVCDYVDIMNLHNGEQFRLNAQACQFGYRESIFKHQYRDGYFIYAVGLKLAKQWSPVLGYGSLSTFDPNTVTAQQVFDEVCLVRRTKLPDPNILGNAGSFFKNPVVEAKLADALKQDYPNMPYFPQHDGTVKLAAGWLIDQCGLKGFQIGGAAVHQNQALVLVNTGHATGSDVVELAHHVRQCVATKFNVCLQPEVRFIGLRGEIDSEQAIS</sequence>
<evidence type="ECO:0000256" key="17">
    <source>
        <dbReference type="ARBA" id="ARBA00023316"/>
    </source>
</evidence>
<dbReference type="InterPro" id="IPR016167">
    <property type="entry name" value="FAD-bd_PCMH_sub1"/>
</dbReference>
<keyword evidence="8 20" id="KW-0963">Cytoplasm</keyword>
<evidence type="ECO:0000256" key="5">
    <source>
        <dbReference type="ARBA" id="ARBA00010485"/>
    </source>
</evidence>
<dbReference type="GO" id="GO:0009252">
    <property type="term" value="P:peptidoglycan biosynthetic process"/>
    <property type="evidence" value="ECO:0007669"/>
    <property type="project" value="UniProtKB-UniRule"/>
</dbReference>
<dbReference type="UniPathway" id="UPA00219"/>
<evidence type="ECO:0000256" key="15">
    <source>
        <dbReference type="ARBA" id="ARBA00023002"/>
    </source>
</evidence>
<accession>A0A2M8S4W7</accession>
<gene>
    <name evidence="20 22" type="primary">murB</name>
    <name evidence="22" type="ORF">CVP05_03105</name>
</gene>
<dbReference type="EC" id="1.3.1.98" evidence="6 20"/>
<dbReference type="HAMAP" id="MF_00037">
    <property type="entry name" value="MurB"/>
    <property type="match status" value="1"/>
</dbReference>